<gene>
    <name evidence="1" type="ORF">GMARGA_LOCUS31121</name>
</gene>
<accession>A0ABN7WI19</accession>
<keyword evidence="2" id="KW-1185">Reference proteome</keyword>
<protein>
    <submittedName>
        <fullName evidence="1">30911_t:CDS:1</fullName>
    </submittedName>
</protein>
<reference evidence="1 2" key="1">
    <citation type="submission" date="2021-06" db="EMBL/GenBank/DDBJ databases">
        <authorList>
            <person name="Kallberg Y."/>
            <person name="Tangrot J."/>
            <person name="Rosling A."/>
        </authorList>
    </citation>
    <scope>NUCLEOTIDE SEQUENCE [LARGE SCALE GENOMIC DNA]</scope>
    <source>
        <strain evidence="1 2">120-4 pot B 10/14</strain>
    </source>
</reference>
<dbReference type="EMBL" id="CAJVQB010045628">
    <property type="protein sequence ID" value="CAG8832573.1"/>
    <property type="molecule type" value="Genomic_DNA"/>
</dbReference>
<evidence type="ECO:0000313" key="1">
    <source>
        <dbReference type="EMBL" id="CAG8832573.1"/>
    </source>
</evidence>
<proteinExistence type="predicted"/>
<comment type="caution">
    <text evidence="1">The sequence shown here is derived from an EMBL/GenBank/DDBJ whole genome shotgun (WGS) entry which is preliminary data.</text>
</comment>
<sequence>METYDRIEYKIKEKIEICKKEEVLVNGLDFEQKRKEEIEKNKEVLIITECDVPDYGTKEIKGKIIQAKGVELAKQDDLTKRIIANIKQMEVYSKMEVDINIDNKTEIVGKTNNELDKVEDISSSIWAQVSKSSQSTVSCKREGKLGLTLWNIPTYTRAIHIKKALSFYEKVLIHEVMAAGKSKALYIELKPKGDRKASFLQLVWAVYFEKSKMLKLTQGKFDKETLVERSKLKAILKNVPKSIIESSLLQQLKLYKAKAAYVSHNSNGNQRGMASVYFESKKDLDNTLSSTVWYYNTKLEWINGRGFLNQGMQEAKVYTEARNNKKPKSAEENNFGRKKGKEKFIMSNRSQGNHIHKFVDQKSNTSESLLMDTLVVIKKAAAPLAVVDAAHSRELRKKSINRNITI</sequence>
<dbReference type="Proteomes" id="UP000789901">
    <property type="component" value="Unassembled WGS sequence"/>
</dbReference>
<feature type="non-terminal residue" evidence="1">
    <location>
        <position position="406"/>
    </location>
</feature>
<evidence type="ECO:0000313" key="2">
    <source>
        <dbReference type="Proteomes" id="UP000789901"/>
    </source>
</evidence>
<organism evidence="1 2">
    <name type="scientific">Gigaspora margarita</name>
    <dbReference type="NCBI Taxonomy" id="4874"/>
    <lineage>
        <taxon>Eukaryota</taxon>
        <taxon>Fungi</taxon>
        <taxon>Fungi incertae sedis</taxon>
        <taxon>Mucoromycota</taxon>
        <taxon>Glomeromycotina</taxon>
        <taxon>Glomeromycetes</taxon>
        <taxon>Diversisporales</taxon>
        <taxon>Gigasporaceae</taxon>
        <taxon>Gigaspora</taxon>
    </lineage>
</organism>
<name>A0ABN7WI19_GIGMA</name>